<gene>
    <name evidence="1" type="ORF">PCOR1329_LOCUS48685</name>
</gene>
<evidence type="ECO:0000313" key="1">
    <source>
        <dbReference type="EMBL" id="CAK0859266.1"/>
    </source>
</evidence>
<dbReference type="Proteomes" id="UP001189429">
    <property type="component" value="Unassembled WGS sequence"/>
</dbReference>
<reference evidence="1" key="1">
    <citation type="submission" date="2023-10" db="EMBL/GenBank/DDBJ databases">
        <authorList>
            <person name="Chen Y."/>
            <person name="Shah S."/>
            <person name="Dougan E. K."/>
            <person name="Thang M."/>
            <person name="Chan C."/>
        </authorList>
    </citation>
    <scope>NUCLEOTIDE SEQUENCE [LARGE SCALE GENOMIC DNA]</scope>
</reference>
<dbReference type="EMBL" id="CAUYUJ010015883">
    <property type="protein sequence ID" value="CAK0859266.1"/>
    <property type="molecule type" value="Genomic_DNA"/>
</dbReference>
<organism evidence="1 2">
    <name type="scientific">Prorocentrum cordatum</name>
    <dbReference type="NCBI Taxonomy" id="2364126"/>
    <lineage>
        <taxon>Eukaryota</taxon>
        <taxon>Sar</taxon>
        <taxon>Alveolata</taxon>
        <taxon>Dinophyceae</taxon>
        <taxon>Prorocentrales</taxon>
        <taxon>Prorocentraceae</taxon>
        <taxon>Prorocentrum</taxon>
    </lineage>
</organism>
<protein>
    <submittedName>
        <fullName evidence="1">Uncharacterized protein</fullName>
    </submittedName>
</protein>
<accession>A0ABN9UK53</accession>
<feature type="non-terminal residue" evidence="1">
    <location>
        <position position="1"/>
    </location>
</feature>
<proteinExistence type="predicted"/>
<name>A0ABN9UK53_9DINO</name>
<evidence type="ECO:0000313" key="2">
    <source>
        <dbReference type="Proteomes" id="UP001189429"/>
    </source>
</evidence>
<sequence>APLASVLGDLATNLTAVAACGAVAYFDLQKEQARERAALEGALVARVRVLPQGDDERDQGTLKLSDLRAGRSENSRRPVLCLGDADYCLSCLSSSRSLAEAMESSDFLVVPVVTGEYGLGKSQELDEAARGVPYVALPTPGLDKKEQQDWADFIEMQQILAKEQGLDDSKGLVIIVKKNGRIGLRALGCPDWEAMTGDVAARAEAGMDTQNI</sequence>
<comment type="caution">
    <text evidence="1">The sequence shown here is derived from an EMBL/GenBank/DDBJ whole genome shotgun (WGS) entry which is preliminary data.</text>
</comment>
<keyword evidence="2" id="KW-1185">Reference proteome</keyword>